<dbReference type="Gene3D" id="1.10.260.40">
    <property type="entry name" value="lambda repressor-like DNA-binding domains"/>
    <property type="match status" value="1"/>
</dbReference>
<comment type="caution">
    <text evidence="8">The sequence shown here is derived from an EMBL/GenBank/DDBJ whole genome shotgun (WGS) entry which is preliminary data.</text>
</comment>
<evidence type="ECO:0000256" key="1">
    <source>
        <dbReference type="ARBA" id="ARBA00023015"/>
    </source>
</evidence>
<dbReference type="InterPro" id="IPR000843">
    <property type="entry name" value="HTH_LacI"/>
</dbReference>
<dbReference type="InterPro" id="IPR028082">
    <property type="entry name" value="Peripla_BP_I"/>
</dbReference>
<gene>
    <name evidence="8" type="ORF">H8S76_23420</name>
</gene>
<protein>
    <submittedName>
        <fullName evidence="8">LacI family DNA-binding transcriptional regulator</fullName>
    </submittedName>
</protein>
<dbReference type="Pfam" id="PF00356">
    <property type="entry name" value="LacI"/>
    <property type="match status" value="1"/>
</dbReference>
<dbReference type="PROSITE" id="PS50977">
    <property type="entry name" value="HTH_TETR_2"/>
    <property type="match status" value="1"/>
</dbReference>
<dbReference type="InterPro" id="IPR010982">
    <property type="entry name" value="Lambda_DNA-bd_dom_sf"/>
</dbReference>
<comment type="caution">
    <text evidence="4">Lacks conserved residue(s) required for the propagation of feature annotation.</text>
</comment>
<dbReference type="InterPro" id="IPR001387">
    <property type="entry name" value="Cro/C1-type_HTH"/>
</dbReference>
<dbReference type="Proteomes" id="UP000654573">
    <property type="component" value="Unassembled WGS sequence"/>
</dbReference>
<dbReference type="PANTHER" id="PTHR30146">
    <property type="entry name" value="LACI-RELATED TRANSCRIPTIONAL REPRESSOR"/>
    <property type="match status" value="1"/>
</dbReference>
<dbReference type="EMBL" id="JACOOU010000014">
    <property type="protein sequence ID" value="MBC5675186.1"/>
    <property type="molecule type" value="Genomic_DNA"/>
</dbReference>
<dbReference type="PROSITE" id="PS50943">
    <property type="entry name" value="HTH_CROC1"/>
    <property type="match status" value="1"/>
</dbReference>
<keyword evidence="3" id="KW-0804">Transcription</keyword>
<keyword evidence="1" id="KW-0805">Transcription regulation</keyword>
<organism evidence="8 9">
    <name type="scientific">Blautia celeris</name>
    <dbReference type="NCBI Taxonomy" id="2763026"/>
    <lineage>
        <taxon>Bacteria</taxon>
        <taxon>Bacillati</taxon>
        <taxon>Bacillota</taxon>
        <taxon>Clostridia</taxon>
        <taxon>Lachnospirales</taxon>
        <taxon>Lachnospiraceae</taxon>
        <taxon>Blautia</taxon>
    </lineage>
</organism>
<dbReference type="SUPFAM" id="SSF53822">
    <property type="entry name" value="Periplasmic binding protein-like I"/>
    <property type="match status" value="1"/>
</dbReference>
<keyword evidence="9" id="KW-1185">Reference proteome</keyword>
<name>A0ABR7FL83_9FIRM</name>
<evidence type="ECO:0000256" key="4">
    <source>
        <dbReference type="PROSITE-ProRule" id="PRU00335"/>
    </source>
</evidence>
<sequence>MRDVAKRAGVSPATVSRYFHGKNIVTTEAAKRIEEAVRELAYTPVYKQKNPGVIAVLIPNLKLAYFSEVLRELLEAVPRYGYRMVFIPVTEQGEAYKQFFKELDITGVIYLEENADQDMLNYIAAKNIKTVMFGAISADKRCKMIHINDLAAAHEGARYLLNLQHEQILILSDYPKSISSGFQRITGCKRAFEEFGLEFDENKVKYGELTYDSGYRMTAQAIREGITFTAAFAFSDEAALGVISALSEVGLKVPEDVSVMGFDGISLSRQVTPKLTTISQPIKKMIEQTLDTFQNQKKEENIEITLPYRLEQGETCVVNQKSKAISKETVNRK</sequence>
<accession>A0ABR7FL83</accession>
<proteinExistence type="predicted"/>
<dbReference type="InterPro" id="IPR046335">
    <property type="entry name" value="LacI/GalR-like_sensor"/>
</dbReference>
<evidence type="ECO:0000313" key="9">
    <source>
        <dbReference type="Proteomes" id="UP000654573"/>
    </source>
</evidence>
<evidence type="ECO:0000259" key="7">
    <source>
        <dbReference type="PROSITE" id="PS50977"/>
    </source>
</evidence>
<dbReference type="CDD" id="cd01392">
    <property type="entry name" value="HTH_LacI"/>
    <property type="match status" value="1"/>
</dbReference>
<dbReference type="PANTHER" id="PTHR30146:SF109">
    <property type="entry name" value="HTH-TYPE TRANSCRIPTIONAL REGULATOR GALS"/>
    <property type="match status" value="1"/>
</dbReference>
<dbReference type="Pfam" id="PF13377">
    <property type="entry name" value="Peripla_BP_3"/>
    <property type="match status" value="1"/>
</dbReference>
<dbReference type="SUPFAM" id="SSF47413">
    <property type="entry name" value="lambda repressor-like DNA-binding domains"/>
    <property type="match status" value="1"/>
</dbReference>
<evidence type="ECO:0000259" key="5">
    <source>
        <dbReference type="PROSITE" id="PS50932"/>
    </source>
</evidence>
<dbReference type="PROSITE" id="PS50932">
    <property type="entry name" value="HTH_LACI_2"/>
    <property type="match status" value="1"/>
</dbReference>
<evidence type="ECO:0000256" key="2">
    <source>
        <dbReference type="ARBA" id="ARBA00023125"/>
    </source>
</evidence>
<dbReference type="Gene3D" id="3.40.50.2300">
    <property type="match status" value="2"/>
</dbReference>
<feature type="domain" description="HTH cro/C1-type" evidence="6">
    <location>
        <begin position="1"/>
        <end position="36"/>
    </location>
</feature>
<reference evidence="8 9" key="1">
    <citation type="submission" date="2020-08" db="EMBL/GenBank/DDBJ databases">
        <title>Genome public.</title>
        <authorList>
            <person name="Liu C."/>
            <person name="Sun Q."/>
        </authorList>
    </citation>
    <scope>NUCLEOTIDE SEQUENCE [LARGE SCALE GENOMIC DNA]</scope>
    <source>
        <strain evidence="8 9">NSJ-34</strain>
    </source>
</reference>
<dbReference type="GO" id="GO:0003677">
    <property type="term" value="F:DNA binding"/>
    <property type="evidence" value="ECO:0007669"/>
    <property type="project" value="UniProtKB-KW"/>
</dbReference>
<evidence type="ECO:0000313" key="8">
    <source>
        <dbReference type="EMBL" id="MBC5675186.1"/>
    </source>
</evidence>
<keyword evidence="2 4" id="KW-0238">DNA-binding</keyword>
<feature type="domain" description="HTH lacI-type" evidence="5">
    <location>
        <begin position="1"/>
        <end position="44"/>
    </location>
</feature>
<evidence type="ECO:0000259" key="6">
    <source>
        <dbReference type="PROSITE" id="PS50943"/>
    </source>
</evidence>
<dbReference type="SMART" id="SM00354">
    <property type="entry name" value="HTH_LACI"/>
    <property type="match status" value="1"/>
</dbReference>
<evidence type="ECO:0000256" key="3">
    <source>
        <dbReference type="ARBA" id="ARBA00023163"/>
    </source>
</evidence>
<dbReference type="InterPro" id="IPR001647">
    <property type="entry name" value="HTH_TetR"/>
</dbReference>
<feature type="domain" description="HTH tetR-type" evidence="7">
    <location>
        <begin position="1"/>
        <end position="37"/>
    </location>
</feature>
<dbReference type="RefSeq" id="WP_081960470.1">
    <property type="nucleotide sequence ID" value="NZ_JACOOU010000014.1"/>
</dbReference>